<proteinExistence type="predicted"/>
<protein>
    <submittedName>
        <fullName evidence="2">Hypothetical_protein</fullName>
    </submittedName>
</protein>
<sequence length="169" mass="19935">MFILVRSSVQELQVHANDHQFQTHLCTLRLSTLNRGILPSATDLAELYLSELDAARNEKRNRMNHHRSHKTKLVFQQCHFSSNVAQSFIYIFNYMYIQQYFTHKRIPALICTHRTSTDSIHLLSHQNLIISFNSFDFFIQICLYPISQKILEIEIQNLLQLNDQNTLQN</sequence>
<comment type="caution">
    <text evidence="1">The sequence shown here is derived from an EMBL/GenBank/DDBJ whole genome shotgun (WGS) entry which is preliminary data.</text>
</comment>
<dbReference type="EMBL" id="CATOUU010000919">
    <property type="protein sequence ID" value="CAI9959571.1"/>
    <property type="molecule type" value="Genomic_DNA"/>
</dbReference>
<organism evidence="1">
    <name type="scientific">Hexamita inflata</name>
    <dbReference type="NCBI Taxonomy" id="28002"/>
    <lineage>
        <taxon>Eukaryota</taxon>
        <taxon>Metamonada</taxon>
        <taxon>Diplomonadida</taxon>
        <taxon>Hexamitidae</taxon>
        <taxon>Hexamitinae</taxon>
        <taxon>Hexamita</taxon>
    </lineage>
</organism>
<evidence type="ECO:0000313" key="1">
    <source>
        <dbReference type="EMBL" id="CAI9959571.1"/>
    </source>
</evidence>
<name>A0AA86QPX5_9EUKA</name>
<reference evidence="2 3" key="2">
    <citation type="submission" date="2024-07" db="EMBL/GenBank/DDBJ databases">
        <authorList>
            <person name="Akdeniz Z."/>
        </authorList>
    </citation>
    <scope>NUCLEOTIDE SEQUENCE [LARGE SCALE GENOMIC DNA]</scope>
</reference>
<accession>A0AA86QPX5</accession>
<reference evidence="1" key="1">
    <citation type="submission" date="2023-06" db="EMBL/GenBank/DDBJ databases">
        <authorList>
            <person name="Kurt Z."/>
        </authorList>
    </citation>
    <scope>NUCLEOTIDE SEQUENCE</scope>
</reference>
<dbReference type="EMBL" id="CAXDID020000380">
    <property type="protein sequence ID" value="CAL6084551.1"/>
    <property type="molecule type" value="Genomic_DNA"/>
</dbReference>
<evidence type="ECO:0000313" key="3">
    <source>
        <dbReference type="Proteomes" id="UP001642409"/>
    </source>
</evidence>
<dbReference type="Proteomes" id="UP001642409">
    <property type="component" value="Unassembled WGS sequence"/>
</dbReference>
<gene>
    <name evidence="1" type="ORF">HINF_LOCUS47216</name>
    <name evidence="2" type="ORF">HINF_LOCUS62258</name>
</gene>
<dbReference type="AlphaFoldDB" id="A0AA86QPX5"/>
<keyword evidence="3" id="KW-1185">Reference proteome</keyword>
<evidence type="ECO:0000313" key="2">
    <source>
        <dbReference type="EMBL" id="CAL6084551.1"/>
    </source>
</evidence>